<feature type="compositionally biased region" description="Polar residues" evidence="12">
    <location>
        <begin position="240"/>
        <end position="250"/>
    </location>
</feature>
<dbReference type="InterPro" id="IPR035983">
    <property type="entry name" value="Hect_E3_ubiquitin_ligase"/>
</dbReference>
<dbReference type="PANTHER" id="PTHR11254:SF67">
    <property type="entry name" value="E3 UBIQUITIN-PROTEIN LIGASE HUWE1"/>
    <property type="match status" value="1"/>
</dbReference>
<feature type="active site" description="Glycyl thioester intermediate" evidence="11">
    <location>
        <position position="4175"/>
    </location>
</feature>
<feature type="compositionally biased region" description="Low complexity" evidence="12">
    <location>
        <begin position="1272"/>
        <end position="1282"/>
    </location>
</feature>
<feature type="region of interest" description="Disordered" evidence="12">
    <location>
        <begin position="1252"/>
        <end position="1282"/>
    </location>
</feature>
<dbReference type="GO" id="GO:0006511">
    <property type="term" value="P:ubiquitin-dependent protein catabolic process"/>
    <property type="evidence" value="ECO:0007669"/>
    <property type="project" value="TreeGrafter"/>
</dbReference>
<feature type="region of interest" description="Disordered" evidence="12">
    <location>
        <begin position="2698"/>
        <end position="2722"/>
    </location>
</feature>
<feature type="region of interest" description="Disordered" evidence="12">
    <location>
        <begin position="1653"/>
        <end position="1704"/>
    </location>
</feature>
<dbReference type="InterPro" id="IPR050409">
    <property type="entry name" value="E3_ubiq-protein_ligase"/>
</dbReference>
<evidence type="ECO:0000256" key="2">
    <source>
        <dbReference type="ARBA" id="ARBA00004123"/>
    </source>
</evidence>
<evidence type="ECO:0000313" key="16">
    <source>
        <dbReference type="Proteomes" id="UP000750711"/>
    </source>
</evidence>
<evidence type="ECO:0000256" key="7">
    <source>
        <dbReference type="ARBA" id="ARBA00022786"/>
    </source>
</evidence>
<feature type="compositionally biased region" description="Basic and acidic residues" evidence="12">
    <location>
        <begin position="3550"/>
        <end position="3563"/>
    </location>
</feature>
<dbReference type="FunFam" id="3.30.2160.10:FF:000001">
    <property type="entry name" value="E3 ubiquitin-protein ligase NEDD4-like"/>
    <property type="match status" value="1"/>
</dbReference>
<feature type="compositionally biased region" description="Low complexity" evidence="12">
    <location>
        <begin position="1745"/>
        <end position="1755"/>
    </location>
</feature>
<evidence type="ECO:0000256" key="4">
    <source>
        <dbReference type="ARBA" id="ARBA00012485"/>
    </source>
</evidence>
<comment type="caution">
    <text evidence="15">The sequence shown here is derived from an EMBL/GenBank/DDBJ whole genome shotgun (WGS) entry which is preliminary data.</text>
</comment>
<dbReference type="PANTHER" id="PTHR11254">
    <property type="entry name" value="HECT DOMAIN UBIQUITIN-PROTEIN LIGASE"/>
    <property type="match status" value="1"/>
</dbReference>
<dbReference type="GO" id="GO:0005634">
    <property type="term" value="C:nucleus"/>
    <property type="evidence" value="ECO:0007669"/>
    <property type="project" value="UniProtKB-SubCell"/>
</dbReference>
<dbReference type="Pfam" id="PF06012">
    <property type="entry name" value="DUF908"/>
    <property type="match status" value="1"/>
</dbReference>
<feature type="domain" description="HECT" evidence="14">
    <location>
        <begin position="3872"/>
        <end position="4208"/>
    </location>
</feature>
<feature type="compositionally biased region" description="Polar residues" evidence="12">
    <location>
        <begin position="2523"/>
        <end position="2536"/>
    </location>
</feature>
<feature type="compositionally biased region" description="Gly residues" evidence="12">
    <location>
        <begin position="1732"/>
        <end position="1744"/>
    </location>
</feature>
<feature type="compositionally biased region" description="Polar residues" evidence="12">
    <location>
        <begin position="3505"/>
        <end position="3523"/>
    </location>
</feature>
<dbReference type="Pfam" id="PF14377">
    <property type="entry name" value="UBM"/>
    <property type="match status" value="3"/>
</dbReference>
<dbReference type="GO" id="GO:0005737">
    <property type="term" value="C:cytoplasm"/>
    <property type="evidence" value="ECO:0007669"/>
    <property type="project" value="TreeGrafter"/>
</dbReference>
<dbReference type="InterPro" id="IPR015940">
    <property type="entry name" value="UBA"/>
</dbReference>
<dbReference type="InterPro" id="IPR000569">
    <property type="entry name" value="HECT_dom"/>
</dbReference>
<dbReference type="InterPro" id="IPR010309">
    <property type="entry name" value="E3_Ub_ligase_DUF908"/>
</dbReference>
<feature type="region of interest" description="Disordered" evidence="12">
    <location>
        <begin position="765"/>
        <end position="820"/>
    </location>
</feature>
<evidence type="ECO:0000256" key="3">
    <source>
        <dbReference type="ARBA" id="ARBA00004906"/>
    </source>
</evidence>
<dbReference type="PROSITE" id="PS50237">
    <property type="entry name" value="HECT"/>
    <property type="match status" value="1"/>
</dbReference>
<evidence type="ECO:0000313" key="15">
    <source>
        <dbReference type="EMBL" id="KAH0565994.1"/>
    </source>
</evidence>
<gene>
    <name evidence="15" type="ORF">GP486_000605</name>
</gene>
<comment type="similarity">
    <text evidence="10">Belongs to the UPL family. TOM1/PTR1 subfamily.</text>
</comment>
<feature type="region of interest" description="Disordered" evidence="12">
    <location>
        <begin position="1728"/>
        <end position="1758"/>
    </location>
</feature>
<dbReference type="InterPro" id="IPR009060">
    <property type="entry name" value="UBA-like_sf"/>
</dbReference>
<keyword evidence="5" id="KW-0813">Transport</keyword>
<feature type="region of interest" description="Disordered" evidence="12">
    <location>
        <begin position="3491"/>
        <end position="3566"/>
    </location>
</feature>
<feature type="compositionally biased region" description="Low complexity" evidence="12">
    <location>
        <begin position="3088"/>
        <end position="3109"/>
    </location>
</feature>
<dbReference type="InterPro" id="IPR025527">
    <property type="entry name" value="HUWE1/Rev1_UBM"/>
</dbReference>
<dbReference type="InterPro" id="IPR010314">
    <property type="entry name" value="E3_Ub_ligase_DUF913"/>
</dbReference>
<feature type="compositionally biased region" description="Basic and acidic residues" evidence="12">
    <location>
        <begin position="3491"/>
        <end position="3501"/>
    </location>
</feature>
<feature type="region of interest" description="Disordered" evidence="12">
    <location>
        <begin position="2187"/>
        <end position="2221"/>
    </location>
</feature>
<dbReference type="FunFam" id="3.30.2410.10:FF:000004">
    <property type="entry name" value="E3 ubiquitin-protein ligase HUWE1, variant"/>
    <property type="match status" value="1"/>
</dbReference>
<dbReference type="CDD" id="cd00078">
    <property type="entry name" value="HECTc"/>
    <property type="match status" value="1"/>
</dbReference>
<dbReference type="Gene3D" id="3.90.1750.10">
    <property type="entry name" value="Hect, E3 ligase catalytic domains"/>
    <property type="match status" value="1"/>
</dbReference>
<comment type="pathway">
    <text evidence="3">Protein modification; protein ubiquitination.</text>
</comment>
<dbReference type="SMART" id="SM00119">
    <property type="entry name" value="HECTc"/>
    <property type="match status" value="1"/>
</dbReference>
<feature type="compositionally biased region" description="Polar residues" evidence="12">
    <location>
        <begin position="335"/>
        <end position="347"/>
    </location>
</feature>
<evidence type="ECO:0000256" key="1">
    <source>
        <dbReference type="ARBA" id="ARBA00000885"/>
    </source>
</evidence>
<feature type="compositionally biased region" description="Acidic residues" evidence="12">
    <location>
        <begin position="2539"/>
        <end position="2559"/>
    </location>
</feature>
<dbReference type="Proteomes" id="UP000750711">
    <property type="component" value="Unassembled WGS sequence"/>
</dbReference>
<feature type="region of interest" description="Disordered" evidence="12">
    <location>
        <begin position="3022"/>
        <end position="3119"/>
    </location>
</feature>
<feature type="compositionally biased region" description="Acidic residues" evidence="12">
    <location>
        <begin position="2593"/>
        <end position="2659"/>
    </location>
</feature>
<feature type="compositionally biased region" description="Basic and acidic residues" evidence="12">
    <location>
        <begin position="3183"/>
        <end position="3197"/>
    </location>
</feature>
<evidence type="ECO:0000256" key="11">
    <source>
        <dbReference type="PROSITE-ProRule" id="PRU00104"/>
    </source>
</evidence>
<dbReference type="Pfam" id="PF00632">
    <property type="entry name" value="HECT"/>
    <property type="match status" value="1"/>
</dbReference>
<name>A0A9P8LIE1_9PEZI</name>
<feature type="region of interest" description="Disordered" evidence="12">
    <location>
        <begin position="3263"/>
        <end position="3287"/>
    </location>
</feature>
<feature type="region of interest" description="Disordered" evidence="12">
    <location>
        <begin position="3682"/>
        <end position="3705"/>
    </location>
</feature>
<keyword evidence="9" id="KW-0539">Nucleus</keyword>
<dbReference type="PROSITE" id="PS50030">
    <property type="entry name" value="UBA"/>
    <property type="match status" value="1"/>
</dbReference>
<feature type="region of interest" description="Disordered" evidence="12">
    <location>
        <begin position="1604"/>
        <end position="1634"/>
    </location>
</feature>
<evidence type="ECO:0000259" key="13">
    <source>
        <dbReference type="PROSITE" id="PS50030"/>
    </source>
</evidence>
<feature type="compositionally biased region" description="Basic and acidic residues" evidence="12">
    <location>
        <begin position="765"/>
        <end position="778"/>
    </location>
</feature>
<dbReference type="Gene3D" id="3.30.2160.10">
    <property type="entry name" value="Hect, E3 ligase catalytic domain"/>
    <property type="match status" value="1"/>
</dbReference>
<evidence type="ECO:0000256" key="9">
    <source>
        <dbReference type="ARBA" id="ARBA00023242"/>
    </source>
</evidence>
<feature type="compositionally biased region" description="Polar residues" evidence="12">
    <location>
        <begin position="1618"/>
        <end position="1634"/>
    </location>
</feature>
<feature type="region of interest" description="Disordered" evidence="12">
    <location>
        <begin position="2088"/>
        <end position="2138"/>
    </location>
</feature>
<dbReference type="GO" id="GO:0000209">
    <property type="term" value="P:protein polyubiquitination"/>
    <property type="evidence" value="ECO:0007669"/>
    <property type="project" value="TreeGrafter"/>
</dbReference>
<feature type="compositionally biased region" description="Low complexity" evidence="12">
    <location>
        <begin position="362"/>
        <end position="371"/>
    </location>
</feature>
<comment type="subcellular location">
    <subcellularLocation>
        <location evidence="2">Nucleus</location>
    </subcellularLocation>
</comment>
<evidence type="ECO:0000256" key="5">
    <source>
        <dbReference type="ARBA" id="ARBA00022448"/>
    </source>
</evidence>
<dbReference type="EMBL" id="JAGHQM010000043">
    <property type="protein sequence ID" value="KAH0565994.1"/>
    <property type="molecule type" value="Genomic_DNA"/>
</dbReference>
<protein>
    <recommendedName>
        <fullName evidence="4">HECT-type E3 ubiquitin transferase</fullName>
        <ecNumber evidence="4">2.3.2.26</ecNumber>
    </recommendedName>
</protein>
<dbReference type="GO" id="GO:0061630">
    <property type="term" value="F:ubiquitin protein ligase activity"/>
    <property type="evidence" value="ECO:0007669"/>
    <property type="project" value="UniProtKB-EC"/>
</dbReference>
<dbReference type="Gene3D" id="3.30.2410.10">
    <property type="entry name" value="Hect, E3 ligase catalytic domain"/>
    <property type="match status" value="1"/>
</dbReference>
<evidence type="ECO:0000259" key="14">
    <source>
        <dbReference type="PROSITE" id="PS50237"/>
    </source>
</evidence>
<feature type="compositionally biased region" description="Basic and acidic residues" evidence="12">
    <location>
        <begin position="800"/>
        <end position="813"/>
    </location>
</feature>
<feature type="region of interest" description="Disordered" evidence="12">
    <location>
        <begin position="269"/>
        <end position="289"/>
    </location>
</feature>
<reference evidence="15" key="1">
    <citation type="submission" date="2021-03" db="EMBL/GenBank/DDBJ databases">
        <title>Comparative genomics and phylogenomic investigation of the class Geoglossomycetes provide insights into ecological specialization and systematics.</title>
        <authorList>
            <person name="Melie T."/>
            <person name="Pirro S."/>
            <person name="Miller A.N."/>
            <person name="Quandt A."/>
        </authorList>
    </citation>
    <scope>NUCLEOTIDE SEQUENCE</scope>
    <source>
        <strain evidence="15">CAQ_001_2017</strain>
    </source>
</reference>
<proteinExistence type="inferred from homology"/>
<dbReference type="SUPFAM" id="SSF56204">
    <property type="entry name" value="Hect, E3 ligase catalytic domain"/>
    <property type="match status" value="1"/>
</dbReference>
<organism evidence="15 16">
    <name type="scientific">Trichoglossum hirsutum</name>
    <dbReference type="NCBI Taxonomy" id="265104"/>
    <lineage>
        <taxon>Eukaryota</taxon>
        <taxon>Fungi</taxon>
        <taxon>Dikarya</taxon>
        <taxon>Ascomycota</taxon>
        <taxon>Pezizomycotina</taxon>
        <taxon>Geoglossomycetes</taxon>
        <taxon>Geoglossales</taxon>
        <taxon>Geoglossaceae</taxon>
        <taxon>Trichoglossum</taxon>
    </lineage>
</organism>
<keyword evidence="6" id="KW-0808">Transferase</keyword>
<feature type="compositionally biased region" description="Basic and acidic residues" evidence="12">
    <location>
        <begin position="3022"/>
        <end position="3041"/>
    </location>
</feature>
<accession>A0A9P8LIE1</accession>
<keyword evidence="7 11" id="KW-0833">Ubl conjugation pathway</keyword>
<comment type="catalytic activity">
    <reaction evidence="1">
        <text>S-ubiquitinyl-[E2 ubiquitin-conjugating enzyme]-L-cysteine + [acceptor protein]-L-lysine = [E2 ubiquitin-conjugating enzyme]-L-cysteine + N(6)-ubiquitinyl-[acceptor protein]-L-lysine.</text>
        <dbReference type="EC" id="2.3.2.26"/>
    </reaction>
</comment>
<feature type="compositionally biased region" description="Acidic residues" evidence="12">
    <location>
        <begin position="2566"/>
        <end position="2575"/>
    </location>
</feature>
<sequence>MAKIKKAASPKHEATLSPALLKFVNTSVAVPLYQLPAHLSTFPPRWPFPRGDLYHWIPLLNRFDRVLELFNQEYGLKDQIQTRPFERQLLVKGDEEPGQAYIHPSGNDLDNLGFGVEGDRELVEAVLTFSRMLLENCGNRSLYSSSGQLNDILNTTSLSLLICALRLGVRLAQRYHASRQRTVGGATSHINSALLLSHYNINLDKVQKLAAPFVKSLPPAEPAQPLSPATPGKGKEKVASTGTGTPSRVNSVIPVHATDLVALAKGAPAPVSNITGGEGADGKKPVRTGDAGWDEWGGVWLSYYVNTPSTTGDAKRPALHGASTGPAPQLPATPTPSRRSTSLGQHQTPRHSRLSSSEDSPGAQSAGGAQALEEMRPGGMKTVEIPYSRLSASTPFELLKATLPEIPQESHYDLLARLRVASALTTSLETRREMLAVRILAIINLAYVHPEVVFQQKVLQQDSDEPRRLQLAYQLAELVHPPGDRDVGIPRWLQTLALGGLEALAKHKTKAPDVCSALSVNVTHGVLLYVIRKAVAEMRIEHNDAESLDEDEWREALFSLLSFLPSTARTGEALVSAGLIPILVEVLTIRTSKAERNHPKVLNFLDTFVYNVRDAFQSLANSKGLDAISDLVAFEVDSAFTEALGGGGIPVEFRNQATDYDIPYFQQQTLRALFKFMHHMMGHSGGNFDRLLRNLIDSSQLLGGLRIVLKDAKVFGAHVWSGAVNILSSFIHNEPTSYAVIAEAGLSRGLLEAVTCKDIIVPEDKKETGVGPRDEVDHGPSAVVEEAGGSGDGGSSEPHLATDKTTDKTEPGERVIAPRNRPLARGILPASDTISCIPQAFGAICLNSAGMKLFQASDSLESFFEIFESPEHVRCMDSETDLPGILGSSFDELVRHHPQLKSSVLDSVFAMVVRVGCFVRSRASEKGIGTKLWIEGEDGKIHVCGGWRALAEKQNGMAPMTGSSSDAGAEAISAVIRDEGGDIEMNDADATVVPYHSGGATSSERAATQEDVVETEDEKDVPSVPVYLEVVAKFLGGFFSNTSLCCAFIDMGGVEYVLDFCMLRSLPFDFSNRPASQALARVIHALVEQKPHLVIPSLLHRTRAATDQLKPFVNHEEKVAYFAPLTNREDSSLSEVGGPSPVAAGDVKENGTVYAKNLVVVLNLCHVLAESFSQPMFNHRSTNTIFTQVNLTDMYQRLVEDLGKLHRSCVWEEIVMETNLPEWWNGATRLEGYGLGSNEADNIMGLVNADDEAQTSADAPSGASEIEPTTESSAGAAAANGASMTKAEDKAAAIKRDEATAQFKNVRTLRYLLSQVPSSITNFFQGLARALVARRAPESYQKQNAFVVADALGENLLQQLVWRREMAPSTAEQYPYWIVMLTSLSQLLMEGPIERPHHQTLTLVLQSFRKAGGFEVLKEILDKFCAEIQEQSKQASERPSSGKDDPARLTSAYGGIKIILTLYSQLVSSKNVHESTQTAAISSRERDKDKPDYFHPAQFLVELRMAILPTVQLMWESDFFVDKASNSIVKCLIDILRTTLEGDGENGAYKRSDKITPRGKATPREFRPNTELVRNLTSAGFADDLAKEALFRCNNNHQMAQEYCTSQSNHKRARRYQIPQTASRSSSRPQTAASVANADAMLQEMVDDAEEGAPTLPLPLVSESSSAPLDNPQVEVEEAGSDGSPDRTAIPPPPAPGVPGEDDFPDEGMLAMSIDNLLGNLSNINVPSQPGLGNGTGNQVGDGGSTASADGSKTTEAGKLPGVVTVDDLEERRATIRKQLIDRSLDVLNNPAHSDVTFELADLIKNAVSKSPHADEMRKEIGETLVQSLVSLQMEEDFRPQGKKIAAYAHLLGLILQLKQFYEATRDELKENFSILLGFIRIFPNQPADESSPWIANILLIVEKLLSESAQPRQIRWTPPSDGERPPTPVAELPDAFIPLSAQTDLFKAIVEVLPRIGKDESLALSVARTLVILTRHRELAIKLGEKRNLQRLFVMVKQLAGINTDRIQSSIMLILRHVIEDEDTLRNIMRSDIVGWYESRRESRQVDTSSYLRHLYYLILRDPEVFVEVTNEKMKLVRFDSSTRHQNLALKKEEKPKSKSTEGVTQEEGETSDKGQESTAADKKDEVKVSGEADVKDMADKHKGVDVKPPVVENPDGVIHYLLCELLSYKDADDKEPTPAIKDIAKEAPKDGSSAGQADVEMTNGDAASSTSPPTPVSTLEMKKSDKLEFKADQHPIYIYRCFILQCLTELLSCYNRAKIEFINFSRKALPQPNTPSKPRSGVLNYLLNDLIPVGTLDHSEDMAFRKKYSTSNWAISVIVSLISKTGERGYKTRDLAEPEEESDLLYVRKFVLEHTLKAYKDASTSIEALDTKYSRMLNIADLFNRMLTGRPNSGGGSVSADMLLSSQKQLAKIMFEKSFISAFTNSLADIDLNFPGAKRAVKYILRPLKLLTQTAIDMSESSIISTVPSQTEDESEISTATSSVSDSEDIREETPDLFRNSTLGLFEPSREDETDTESSDGKQSVQCVIRSSNPLVGDEEMYDDEYGDEMDYDEEMPGDNGDVLSDDDEEIEGMEGLPGSVGVDVEVVINPDDEGTDEDDEDDSDEMDDGEEIEVIDEIDGDDGDENFSGGGDEDEEWQSEEDDEDDYEGNGELDEDVVGHGLHDSPLHHIVHALERENGLQHAVQHDADMELDPEGYMEDDMQDDEDLSEEEDEDEDMDDEDLIYEEGPEFEGISIPLRIDLPILSLADEDAGLPILPWGWDVDGDAPLVTRGHHHHHHRTPNQWYSLGGPRDPGSLGKCPLFFGDCNLTIGLAYRAHRPGLAARGNDDGINPLLQRGAAPTPVPGRHGHRRHEAMSDWVHAINAVDGRRGILNSGPVSMLNNLIDVLNSNPALLPHRHAAFHLSIQAGPGGLVPPEVRALLGIRHGAQPDMVRPLRDDPAAAVSFIPTVTIVRWQEEARLLYGQLHTDKAHRVLNALLSVLVPPAIEEERIRKQKAEEEARKLEEERARQLEEARIAKEKAEKEEKEKKEAEEREAAVKAAAEAGAAAARVQEGGESAAEGSGQHTEELGDAQPMEGVESTQDEPPANQNPAPEAGPSEGPAPRAVTMVRGRELDITGMDIDPGFLEALPEDLREEVLMQQIQERRQQAASSGEQPSDISQEFLEALPDDIREEILQQEAQDRRRREREEARRRAQANGEPAQPADIDVPTFLASLDPGLRQAVLLEQDEEVLAQLPQAIAAEANALRGDARLSQFIPRQGRTRGLEIDNPRSSDQPSKKPQRKVIVQMLDKAGVATLLRLMFIPQQGSARQTLNGILQNICENRQNRAEVVSLLLSILQDGSADMSAVERSFAHLSLRARQPALQKTPQPLKRALTGQFPQSNNEMSPLMVVQQCLASLVFLTQWNRQIPSFFLTEHEAPVGLKRSVSRKGKGKESRASKFALNSLLSLLDRKLIMENSSVMEQLSSLLNSITQPLMMLHKKEKDKFDEAPKKEGLPESAVQSETPPAQSTEESGQAIETTSPATAPGAPATGDTPEPPSPGFKLDGKTKAEDQETKKVRMPLPPVVPEHNLRLVINILAARECSAKTFRETLSTINNLSAIPEAKEIFGKELVRQAQSLGQSILHALEDLVPQIKSAESGTDIQGMALAKFSPASSDQAKLLRVLTALDYLFDPKKTDGKGRPTDKEKEGQGDSSKQKEDLLTSLYENPIFSPLWAKLSECLSTIRQRENMLNVATILLPLIEALMVVCKNTTLKDSPTSRLQKEHFTVTSPPPESRMESLFFTFTEDHRKILNDLVRQNPKLMSGTFSLLVKNPKVLEFDNKRNYFSRRLHPRGAETRQSVPALQLNVRRDQVFLDSYKSMYYKNGDEMKYGKLSIRFHGEEGVDAGGVTREWFQVLSRQMFNPDYALFTPVASDRTTFHPNRLSGVNTEHLSFFKFIGRIIGKALYEGRVLDCHFSRAVYKRILGKPVSIKDMETLDLDYYKSLVWMLENDITDIITETFSVETDAFGESLTIDLIPNGRNVPVTEENKHEYVRLVVEYRLTGSVQEQLEHFLKGFHDIVPAELISIFDEQELELLISGLPDVDVDDWKNNTEYHNYSASSPQIQWFWRAVRSFDKEERAKLLQFVTGTSKVPLNGFKELEGMNGFSRFNIHRDYGNKDRLPSSHTCFNQLDLPEYESYETLRQLLYTAITAGSEYFGFA</sequence>
<feature type="region of interest" description="Disordered" evidence="12">
    <location>
        <begin position="3183"/>
        <end position="3210"/>
    </location>
</feature>
<feature type="region of interest" description="Disordered" evidence="12">
    <location>
        <begin position="312"/>
        <end position="377"/>
    </location>
</feature>
<feature type="domain" description="UBA" evidence="13">
    <location>
        <begin position="1567"/>
        <end position="1607"/>
    </location>
</feature>
<evidence type="ECO:0000256" key="10">
    <source>
        <dbReference type="ARBA" id="ARBA00034494"/>
    </source>
</evidence>
<evidence type="ECO:0000256" key="6">
    <source>
        <dbReference type="ARBA" id="ARBA00022679"/>
    </source>
</evidence>
<dbReference type="FunFam" id="3.90.1750.10:FF:000003">
    <property type="entry name" value="E3 ubiquitin-protein ligase UPL1"/>
    <property type="match status" value="1"/>
</dbReference>
<dbReference type="EC" id="2.3.2.26" evidence="4"/>
<keyword evidence="8" id="KW-0509">mRNA transport</keyword>
<dbReference type="Gene3D" id="1.10.8.10">
    <property type="entry name" value="DNA helicase RuvA subunit, C-terminal domain"/>
    <property type="match status" value="1"/>
</dbReference>
<feature type="compositionally biased region" description="Low complexity" evidence="12">
    <location>
        <begin position="3524"/>
        <end position="3540"/>
    </location>
</feature>
<feature type="region of interest" description="Disordered" evidence="12">
    <location>
        <begin position="2467"/>
        <end position="2666"/>
    </location>
</feature>
<evidence type="ECO:0000256" key="8">
    <source>
        <dbReference type="ARBA" id="ARBA00022816"/>
    </source>
</evidence>
<dbReference type="Pfam" id="PF06025">
    <property type="entry name" value="DUF913"/>
    <property type="match status" value="1"/>
</dbReference>
<dbReference type="SUPFAM" id="SSF46934">
    <property type="entry name" value="UBA-like"/>
    <property type="match status" value="1"/>
</dbReference>
<dbReference type="GO" id="GO:0051028">
    <property type="term" value="P:mRNA transport"/>
    <property type="evidence" value="ECO:0007669"/>
    <property type="project" value="UniProtKB-KW"/>
</dbReference>
<feature type="compositionally biased region" description="Low complexity" evidence="12">
    <location>
        <begin position="3042"/>
        <end position="3067"/>
    </location>
</feature>
<feature type="region of interest" description="Disordered" evidence="12">
    <location>
        <begin position="220"/>
        <end position="251"/>
    </location>
</feature>
<keyword evidence="16" id="KW-1185">Reference proteome</keyword>
<feature type="compositionally biased region" description="Basic and acidic residues" evidence="12">
    <location>
        <begin position="2112"/>
        <end position="2138"/>
    </location>
</feature>
<evidence type="ECO:0000256" key="12">
    <source>
        <dbReference type="SAM" id="MobiDB-lite"/>
    </source>
</evidence>
<feature type="compositionally biased region" description="Basic and acidic residues" evidence="12">
    <location>
        <begin position="2091"/>
        <end position="2101"/>
    </location>
</feature>